<dbReference type="GO" id="GO:0005739">
    <property type="term" value="C:mitochondrion"/>
    <property type="evidence" value="ECO:0007669"/>
    <property type="project" value="UniProtKB-SubCell"/>
</dbReference>
<dbReference type="CDD" id="cd08829">
    <property type="entry name" value="SPFH_paraslipin"/>
    <property type="match status" value="1"/>
</dbReference>
<dbReference type="InterPro" id="IPR032435">
    <property type="entry name" value="STML2-like_C"/>
</dbReference>
<accession>A0A7J7J7M1</accession>
<comment type="caution">
    <text evidence="5">The sequence shown here is derived from an EMBL/GenBank/DDBJ whole genome shotgun (WGS) entry which is preliminary data.</text>
</comment>
<dbReference type="PANTHER" id="PTHR43327">
    <property type="entry name" value="STOMATIN-LIKE PROTEIN 2, MITOCHONDRIAL"/>
    <property type="match status" value="1"/>
</dbReference>
<reference evidence="5" key="1">
    <citation type="submission" date="2020-06" db="EMBL/GenBank/DDBJ databases">
        <title>Draft genome of Bugula neritina, a colonial animal packing powerful symbionts and potential medicines.</title>
        <authorList>
            <person name="Rayko M."/>
        </authorList>
    </citation>
    <scope>NUCLEOTIDE SEQUENCE [LARGE SCALE GENOMIC DNA]</scope>
    <source>
        <strain evidence="5">Kwan_BN1</strain>
    </source>
</reference>
<dbReference type="SMART" id="SM00244">
    <property type="entry name" value="PHB"/>
    <property type="match status" value="1"/>
</dbReference>
<evidence type="ECO:0000256" key="2">
    <source>
        <dbReference type="ARBA" id="ARBA00008164"/>
    </source>
</evidence>
<comment type="subcellular location">
    <subcellularLocation>
        <location evidence="1">Mitochondrion</location>
    </subcellularLocation>
</comment>
<proteinExistence type="inferred from homology"/>
<gene>
    <name evidence="5" type="ORF">EB796_019750</name>
</gene>
<dbReference type="FunFam" id="3.30.479.30:FF:000008">
    <property type="entry name" value="Stomatin-like protein 2, mitochondrial"/>
    <property type="match status" value="1"/>
</dbReference>
<feature type="domain" description="Band 7" evidence="4">
    <location>
        <begin position="34"/>
        <end position="192"/>
    </location>
</feature>
<dbReference type="InterPro" id="IPR001972">
    <property type="entry name" value="Stomatin_HflK_fam"/>
</dbReference>
<dbReference type="Gene3D" id="3.30.479.30">
    <property type="entry name" value="Band 7 domain"/>
    <property type="match status" value="1"/>
</dbReference>
<dbReference type="InterPro" id="IPR001107">
    <property type="entry name" value="Band_7"/>
</dbReference>
<dbReference type="InterPro" id="IPR050710">
    <property type="entry name" value="Band7/mec-2_domain"/>
</dbReference>
<dbReference type="OrthoDB" id="434619at2759"/>
<evidence type="ECO:0000313" key="6">
    <source>
        <dbReference type="Proteomes" id="UP000593567"/>
    </source>
</evidence>
<keyword evidence="6" id="KW-1185">Reference proteome</keyword>
<dbReference type="PANTHER" id="PTHR43327:SF10">
    <property type="entry name" value="STOMATIN-LIKE PROTEIN 2, MITOCHONDRIAL"/>
    <property type="match status" value="1"/>
</dbReference>
<evidence type="ECO:0000256" key="3">
    <source>
        <dbReference type="ARBA" id="ARBA00023128"/>
    </source>
</evidence>
<dbReference type="GO" id="GO:0016020">
    <property type="term" value="C:membrane"/>
    <property type="evidence" value="ECO:0007669"/>
    <property type="project" value="InterPro"/>
</dbReference>
<dbReference type="Pfam" id="PF01145">
    <property type="entry name" value="Band_7"/>
    <property type="match status" value="1"/>
</dbReference>
<organism evidence="5 6">
    <name type="scientific">Bugula neritina</name>
    <name type="common">Brown bryozoan</name>
    <name type="synonym">Sertularia neritina</name>
    <dbReference type="NCBI Taxonomy" id="10212"/>
    <lineage>
        <taxon>Eukaryota</taxon>
        <taxon>Metazoa</taxon>
        <taxon>Spiralia</taxon>
        <taxon>Lophotrochozoa</taxon>
        <taxon>Bryozoa</taxon>
        <taxon>Gymnolaemata</taxon>
        <taxon>Cheilostomatida</taxon>
        <taxon>Flustrina</taxon>
        <taxon>Buguloidea</taxon>
        <taxon>Bugulidae</taxon>
        <taxon>Bugula</taxon>
    </lineage>
</organism>
<dbReference type="GO" id="GO:0007005">
    <property type="term" value="P:mitochondrion organization"/>
    <property type="evidence" value="ECO:0007669"/>
    <property type="project" value="TreeGrafter"/>
</dbReference>
<keyword evidence="3" id="KW-0496">Mitochondrion</keyword>
<sequence length="288" mass="31968">MIRTCTTNLLRAAAVRQHSLTQSSCRHMSARVNTVICFVPQQEAWVIERFGKYHKTLEPGLNVILPVIDSIKYIQSLKEIAIDVPHQSAISSDNVVLNIDGVLYLKVLDPNKASYGVEDAEYAVTQLAQTTMRSEIGRITMDNVFKEREALNQSIVDAINKASAAWGITCLRYEIRDIKMPDRVAEAMQLQVEAERNKRAQVLQSEEVLSQAIGQKNGHDAVSLNIAEQYVSAFSNLAKETNTVLLPSDTGNMSNMVAQAMTIYKNIGDKQTPTLDLKSLAAEDKNES</sequence>
<evidence type="ECO:0000256" key="1">
    <source>
        <dbReference type="ARBA" id="ARBA00004173"/>
    </source>
</evidence>
<evidence type="ECO:0000259" key="4">
    <source>
        <dbReference type="SMART" id="SM00244"/>
    </source>
</evidence>
<dbReference type="AlphaFoldDB" id="A0A7J7J7M1"/>
<dbReference type="Proteomes" id="UP000593567">
    <property type="component" value="Unassembled WGS sequence"/>
</dbReference>
<dbReference type="InterPro" id="IPR036013">
    <property type="entry name" value="Band_7/SPFH_dom_sf"/>
</dbReference>
<dbReference type="SUPFAM" id="SSF117892">
    <property type="entry name" value="Band 7/SPFH domain"/>
    <property type="match status" value="1"/>
</dbReference>
<comment type="similarity">
    <text evidence="2">Belongs to the band 7/mec-2 family.</text>
</comment>
<dbReference type="EMBL" id="VXIV02002933">
    <property type="protein sequence ID" value="KAF6021937.1"/>
    <property type="molecule type" value="Genomic_DNA"/>
</dbReference>
<protein>
    <submittedName>
        <fullName evidence="5">STOML2</fullName>
    </submittedName>
</protein>
<dbReference type="PRINTS" id="PR00721">
    <property type="entry name" value="STOMATIN"/>
</dbReference>
<evidence type="ECO:0000313" key="5">
    <source>
        <dbReference type="EMBL" id="KAF6021937.1"/>
    </source>
</evidence>
<name>A0A7J7J7M1_BUGNE</name>
<dbReference type="Pfam" id="PF16200">
    <property type="entry name" value="Band_7_C"/>
    <property type="match status" value="1"/>
</dbReference>